<dbReference type="GO" id="GO:0005829">
    <property type="term" value="C:cytosol"/>
    <property type="evidence" value="ECO:0007669"/>
    <property type="project" value="TreeGrafter"/>
</dbReference>
<dbReference type="Proteomes" id="UP000199690">
    <property type="component" value="Unassembled WGS sequence"/>
</dbReference>
<evidence type="ECO:0000259" key="2">
    <source>
        <dbReference type="Pfam" id="PF01243"/>
    </source>
</evidence>
<accession>A0A1I1Z1W1</accession>
<dbReference type="GO" id="GO:0016627">
    <property type="term" value="F:oxidoreductase activity, acting on the CH-CH group of donors"/>
    <property type="evidence" value="ECO:0007669"/>
    <property type="project" value="TreeGrafter"/>
</dbReference>
<keyword evidence="1" id="KW-0560">Oxidoreductase</keyword>
<accession>A0A1H6DBV0</accession>
<organism evidence="3 6">
    <name type="scientific">Saccharopolyspora kobensis</name>
    <dbReference type="NCBI Taxonomy" id="146035"/>
    <lineage>
        <taxon>Bacteria</taxon>
        <taxon>Bacillati</taxon>
        <taxon>Actinomycetota</taxon>
        <taxon>Actinomycetes</taxon>
        <taxon>Pseudonocardiales</taxon>
        <taxon>Pseudonocardiaceae</taxon>
        <taxon>Saccharopolyspora</taxon>
    </lineage>
</organism>
<feature type="domain" description="Pyridoxamine 5'-phosphate oxidase N-terminal" evidence="2">
    <location>
        <begin position="9"/>
        <end position="125"/>
    </location>
</feature>
<evidence type="ECO:0000313" key="6">
    <source>
        <dbReference type="Proteomes" id="UP000236729"/>
    </source>
</evidence>
<evidence type="ECO:0000313" key="4">
    <source>
        <dbReference type="EMBL" id="SFE25709.1"/>
    </source>
</evidence>
<dbReference type="PANTHER" id="PTHR35176">
    <property type="entry name" value="HEME OXYGENASE HI_0854-RELATED"/>
    <property type="match status" value="1"/>
</dbReference>
<sequence>MSGIPQDREDILGKRAFGHVATIGPHGEPQSSPVWIDWDGRYLKFSQTKTRQKYRNLKREPRISVSVHDPDQPYRYVEVRGRVAKVEDDQDNRFIDKMAKKYLDEDEYPWPQPGDERVIVYVEPEHTTKQ</sequence>
<reference evidence="5 6" key="2">
    <citation type="submission" date="2016-10" db="EMBL/GenBank/DDBJ databases">
        <authorList>
            <person name="Varghese N."/>
            <person name="Submissions S."/>
        </authorList>
    </citation>
    <scope>NUCLEOTIDE SEQUENCE [LARGE SCALE GENOMIC DNA]</scope>
    <source>
        <strain evidence="6">ATCC 20501</strain>
        <strain evidence="4 5">CGMCC 4.3529</strain>
    </source>
</reference>
<keyword evidence="5" id="KW-1185">Reference proteome</keyword>
<dbReference type="EMBL" id="FNVB01000006">
    <property type="protein sequence ID" value="SEG82689.1"/>
    <property type="molecule type" value="Genomic_DNA"/>
</dbReference>
<dbReference type="Proteomes" id="UP000236729">
    <property type="component" value="Unassembled WGS sequence"/>
</dbReference>
<dbReference type="GO" id="GO:0070967">
    <property type="term" value="F:coenzyme F420 binding"/>
    <property type="evidence" value="ECO:0007669"/>
    <property type="project" value="TreeGrafter"/>
</dbReference>
<dbReference type="InterPro" id="IPR011576">
    <property type="entry name" value="Pyridox_Oxase_N"/>
</dbReference>
<dbReference type="InterPro" id="IPR019920">
    <property type="entry name" value="F420-binding_dom_put"/>
</dbReference>
<dbReference type="SUPFAM" id="SSF50475">
    <property type="entry name" value="FMN-binding split barrel"/>
    <property type="match status" value="1"/>
</dbReference>
<dbReference type="Gene3D" id="2.30.110.10">
    <property type="entry name" value="Electron Transport, Fmn-binding Protein, Chain A"/>
    <property type="match status" value="1"/>
</dbReference>
<dbReference type="SMR" id="A0A1H6DBV0"/>
<dbReference type="RefSeq" id="WP_093156370.1">
    <property type="nucleotide sequence ID" value="NZ_FNVB01000006.1"/>
</dbReference>
<protein>
    <recommendedName>
        <fullName evidence="2">Pyridoxamine 5'-phosphate oxidase N-terminal domain-containing protein</fullName>
    </recommendedName>
</protein>
<gene>
    <name evidence="3" type="ORF">SAMN02982929_04136</name>
    <name evidence="4" type="ORF">SAMN05216506_11053</name>
</gene>
<proteinExistence type="predicted"/>
<dbReference type="EMBL" id="FOME01000010">
    <property type="protein sequence ID" value="SFE25709.1"/>
    <property type="molecule type" value="Genomic_DNA"/>
</dbReference>
<evidence type="ECO:0000313" key="3">
    <source>
        <dbReference type="EMBL" id="SEG82689.1"/>
    </source>
</evidence>
<dbReference type="InterPro" id="IPR052019">
    <property type="entry name" value="F420H2_bilvrd_red/Heme_oxyg"/>
</dbReference>
<evidence type="ECO:0000256" key="1">
    <source>
        <dbReference type="ARBA" id="ARBA00023002"/>
    </source>
</evidence>
<dbReference type="InterPro" id="IPR012349">
    <property type="entry name" value="Split_barrel_FMN-bd"/>
</dbReference>
<dbReference type="Pfam" id="PF01243">
    <property type="entry name" value="PNPOx_N"/>
    <property type="match status" value="1"/>
</dbReference>
<dbReference type="AlphaFoldDB" id="A0A1H6DBV0"/>
<reference evidence="3" key="1">
    <citation type="submission" date="2016-10" db="EMBL/GenBank/DDBJ databases">
        <authorList>
            <person name="de Groot N.N."/>
        </authorList>
    </citation>
    <scope>NUCLEOTIDE SEQUENCE [LARGE SCALE GENOMIC DNA]</scope>
    <source>
        <strain evidence="3">ATCC 20501</strain>
    </source>
</reference>
<evidence type="ECO:0000313" key="5">
    <source>
        <dbReference type="Proteomes" id="UP000199690"/>
    </source>
</evidence>
<name>A0A1H6DBV0_9PSEU</name>
<dbReference type="NCBIfam" id="TIGR03618">
    <property type="entry name" value="Rv1155_F420"/>
    <property type="match status" value="1"/>
</dbReference>
<dbReference type="PANTHER" id="PTHR35176:SF6">
    <property type="entry name" value="HEME OXYGENASE HI_0854-RELATED"/>
    <property type="match status" value="1"/>
</dbReference>